<proteinExistence type="predicted"/>
<evidence type="ECO:0000313" key="1">
    <source>
        <dbReference type="EMBL" id="GIX73383.1"/>
    </source>
</evidence>
<keyword evidence="2" id="KW-1185">Reference proteome</keyword>
<dbReference type="EMBL" id="BPLQ01000599">
    <property type="protein sequence ID" value="GIX73383.1"/>
    <property type="molecule type" value="Genomic_DNA"/>
</dbReference>
<comment type="caution">
    <text evidence="1">The sequence shown here is derived from an EMBL/GenBank/DDBJ whole genome shotgun (WGS) entry which is preliminary data.</text>
</comment>
<name>A0AAV4MNF9_9ARAC</name>
<gene>
    <name evidence="1" type="ORF">CDAR_190471</name>
</gene>
<evidence type="ECO:0000313" key="2">
    <source>
        <dbReference type="Proteomes" id="UP001054837"/>
    </source>
</evidence>
<dbReference type="Proteomes" id="UP001054837">
    <property type="component" value="Unassembled WGS sequence"/>
</dbReference>
<protein>
    <submittedName>
        <fullName evidence="1">Uncharacterized protein</fullName>
    </submittedName>
</protein>
<dbReference type="AlphaFoldDB" id="A0AAV4MNF9"/>
<sequence length="85" mass="9772">MDEANTSKTTERRIAEKMFLSKINLEILGHKTRKKENERKAKNTVRRMLYVSRITVSFIPSEISFRSPQTISQTKSKAAAGESNR</sequence>
<reference evidence="1 2" key="1">
    <citation type="submission" date="2021-06" db="EMBL/GenBank/DDBJ databases">
        <title>Caerostris darwini draft genome.</title>
        <authorList>
            <person name="Kono N."/>
            <person name="Arakawa K."/>
        </authorList>
    </citation>
    <scope>NUCLEOTIDE SEQUENCE [LARGE SCALE GENOMIC DNA]</scope>
</reference>
<accession>A0AAV4MNF9</accession>
<organism evidence="1 2">
    <name type="scientific">Caerostris darwini</name>
    <dbReference type="NCBI Taxonomy" id="1538125"/>
    <lineage>
        <taxon>Eukaryota</taxon>
        <taxon>Metazoa</taxon>
        <taxon>Ecdysozoa</taxon>
        <taxon>Arthropoda</taxon>
        <taxon>Chelicerata</taxon>
        <taxon>Arachnida</taxon>
        <taxon>Araneae</taxon>
        <taxon>Araneomorphae</taxon>
        <taxon>Entelegynae</taxon>
        <taxon>Araneoidea</taxon>
        <taxon>Araneidae</taxon>
        <taxon>Caerostris</taxon>
    </lineage>
</organism>